<organism evidence="1 2">
    <name type="scientific">Azospirillum rugosum</name>
    <dbReference type="NCBI Taxonomy" id="416170"/>
    <lineage>
        <taxon>Bacteria</taxon>
        <taxon>Pseudomonadati</taxon>
        <taxon>Pseudomonadota</taxon>
        <taxon>Alphaproteobacteria</taxon>
        <taxon>Rhodospirillales</taxon>
        <taxon>Azospirillaceae</taxon>
        <taxon>Azospirillum</taxon>
    </lineage>
</organism>
<sequence>MTWVTSDGPWSGPAKISGPNFAPPGAYVAASRQFGLDQTDVFVVDNTGALSVFWVTNAGPWSGPTKITGPGFAKPGSYIAVSQQIGANQTDVFLVDGTGALNVFWVTNDGPWSGPNKISAPNFAPAGSFIAASQQFGLNQTDVFVVGNSGALSVFWVTGVGPWSGPTAISASNYAKPGSFIAASQQVGANQTDVFLVDGTGTLSVFWVTNDGPWSGPNKISQASFAPAGSFVAATQQVGLNQTDVFVVGNSGLLSVFWVTGLGPWSGPNALGAGGVPGSFVAASQQFGLNQTDAFVSNENGTLSVFWVTEGGPWSGPTTLPTPA</sequence>
<evidence type="ECO:0000313" key="2">
    <source>
        <dbReference type="Proteomes" id="UP000781958"/>
    </source>
</evidence>
<accession>A0ABS4SNJ1</accession>
<gene>
    <name evidence="1" type="ORF">J2851_003280</name>
</gene>
<dbReference type="SUPFAM" id="SSF89372">
    <property type="entry name" value="Fucose-specific lectin"/>
    <property type="match status" value="2"/>
</dbReference>
<name>A0ABS4SNJ1_9PROT</name>
<dbReference type="EMBL" id="JAGINP010000011">
    <property type="protein sequence ID" value="MBP2293497.1"/>
    <property type="molecule type" value="Genomic_DNA"/>
</dbReference>
<dbReference type="Gene3D" id="2.120.10.70">
    <property type="entry name" value="Fucose-specific lectin"/>
    <property type="match status" value="1"/>
</dbReference>
<reference evidence="1 2" key="1">
    <citation type="submission" date="2021-03" db="EMBL/GenBank/DDBJ databases">
        <title>Genomic Encyclopedia of Type Strains, Phase III (KMG-III): the genomes of soil and plant-associated and newly described type strains.</title>
        <authorList>
            <person name="Whitman W."/>
        </authorList>
    </citation>
    <scope>NUCLEOTIDE SEQUENCE [LARGE SCALE GENOMIC DNA]</scope>
    <source>
        <strain evidence="1 2">IMMIB AFH-6</strain>
    </source>
</reference>
<dbReference type="RefSeq" id="WP_209767428.1">
    <property type="nucleotide sequence ID" value="NZ_JAGINP010000011.1"/>
</dbReference>
<proteinExistence type="predicted"/>
<keyword evidence="2" id="KW-1185">Reference proteome</keyword>
<comment type="caution">
    <text evidence="1">The sequence shown here is derived from an EMBL/GenBank/DDBJ whole genome shotgun (WGS) entry which is preliminary data.</text>
</comment>
<dbReference type="Proteomes" id="UP000781958">
    <property type="component" value="Unassembled WGS sequence"/>
</dbReference>
<protein>
    <submittedName>
        <fullName evidence="1">Uncharacterized membrane protein YccF (DUF307 family)</fullName>
    </submittedName>
</protein>
<evidence type="ECO:0000313" key="1">
    <source>
        <dbReference type="EMBL" id="MBP2293497.1"/>
    </source>
</evidence>